<evidence type="ECO:0000313" key="5">
    <source>
        <dbReference type="EMBL" id="SDD09222.1"/>
    </source>
</evidence>
<gene>
    <name evidence="5" type="ORF">SAMN05216174_10782</name>
</gene>
<dbReference type="SUPFAM" id="SSF53335">
    <property type="entry name" value="S-adenosyl-L-methionine-dependent methyltransferases"/>
    <property type="match status" value="1"/>
</dbReference>
<keyword evidence="3" id="KW-0408">Iron</keyword>
<keyword evidence="1" id="KW-0479">Metal-binding</keyword>
<keyword evidence="6" id="KW-1185">Reference proteome</keyword>
<keyword evidence="5" id="KW-0489">Methyltransferase</keyword>
<dbReference type="InterPro" id="IPR029063">
    <property type="entry name" value="SAM-dependent_MTases_sf"/>
</dbReference>
<dbReference type="PANTHER" id="PTHR13184:SF5">
    <property type="entry name" value="METHYLTRANSFERASE-LIKE PROTEIN 17, MITOCHONDRIAL"/>
    <property type="match status" value="1"/>
</dbReference>
<dbReference type="STRING" id="1271860.SAMN05216174_10782"/>
<protein>
    <submittedName>
        <fullName evidence="5">Ribosomal protein RSM22 (Predicted rRNA methylase)</fullName>
    </submittedName>
</protein>
<accession>A0A1G6RX29</accession>
<evidence type="ECO:0000256" key="1">
    <source>
        <dbReference type="ARBA" id="ARBA00022723"/>
    </source>
</evidence>
<evidence type="ECO:0000256" key="3">
    <source>
        <dbReference type="ARBA" id="ARBA00023004"/>
    </source>
</evidence>
<dbReference type="GO" id="GO:0008168">
    <property type="term" value="F:methyltransferase activity"/>
    <property type="evidence" value="ECO:0007669"/>
    <property type="project" value="UniProtKB-KW"/>
</dbReference>
<dbReference type="GO" id="GO:0003735">
    <property type="term" value="F:structural constituent of ribosome"/>
    <property type="evidence" value="ECO:0007669"/>
    <property type="project" value="TreeGrafter"/>
</dbReference>
<dbReference type="Pfam" id="PF09243">
    <property type="entry name" value="Rsm22"/>
    <property type="match status" value="1"/>
</dbReference>
<evidence type="ECO:0000256" key="2">
    <source>
        <dbReference type="ARBA" id="ARBA00022946"/>
    </source>
</evidence>
<dbReference type="Proteomes" id="UP000199501">
    <property type="component" value="Unassembled WGS sequence"/>
</dbReference>
<dbReference type="InterPro" id="IPR015324">
    <property type="entry name" value="Ribosomal_Rsm22-like"/>
</dbReference>
<proteinExistence type="predicted"/>
<dbReference type="GO" id="GO:0046872">
    <property type="term" value="F:metal ion binding"/>
    <property type="evidence" value="ECO:0007669"/>
    <property type="project" value="UniProtKB-KW"/>
</dbReference>
<dbReference type="GO" id="GO:0051536">
    <property type="term" value="F:iron-sulfur cluster binding"/>
    <property type="evidence" value="ECO:0007669"/>
    <property type="project" value="UniProtKB-KW"/>
</dbReference>
<evidence type="ECO:0000313" key="6">
    <source>
        <dbReference type="Proteomes" id="UP000199501"/>
    </source>
</evidence>
<dbReference type="Gene3D" id="3.40.50.150">
    <property type="entry name" value="Vaccinia Virus protein VP39"/>
    <property type="match status" value="1"/>
</dbReference>
<name>A0A1G6RX29_9PSEU</name>
<reference evidence="6" key="1">
    <citation type="submission" date="2016-10" db="EMBL/GenBank/DDBJ databases">
        <authorList>
            <person name="Varghese N."/>
            <person name="Submissions S."/>
        </authorList>
    </citation>
    <scope>NUCLEOTIDE SEQUENCE [LARGE SCALE GENOMIC DNA]</scope>
    <source>
        <strain evidence="6">IBRC-M 10403</strain>
    </source>
</reference>
<keyword evidence="4" id="KW-0411">Iron-sulfur</keyword>
<dbReference type="GO" id="GO:0015935">
    <property type="term" value="C:small ribosomal subunit"/>
    <property type="evidence" value="ECO:0007669"/>
    <property type="project" value="TreeGrafter"/>
</dbReference>
<keyword evidence="5" id="KW-0808">Transferase</keyword>
<dbReference type="GO" id="GO:0006412">
    <property type="term" value="P:translation"/>
    <property type="evidence" value="ECO:0007669"/>
    <property type="project" value="InterPro"/>
</dbReference>
<keyword evidence="5" id="KW-0687">Ribonucleoprotein</keyword>
<dbReference type="PANTHER" id="PTHR13184">
    <property type="entry name" value="37S RIBOSOMAL PROTEIN S22"/>
    <property type="match status" value="1"/>
</dbReference>
<dbReference type="GO" id="GO:0032259">
    <property type="term" value="P:methylation"/>
    <property type="evidence" value="ECO:0007669"/>
    <property type="project" value="UniProtKB-KW"/>
</dbReference>
<keyword evidence="2" id="KW-0809">Transit peptide</keyword>
<evidence type="ECO:0000256" key="4">
    <source>
        <dbReference type="ARBA" id="ARBA00023014"/>
    </source>
</evidence>
<keyword evidence="5" id="KW-0689">Ribosomal protein</keyword>
<dbReference type="EMBL" id="FMZZ01000007">
    <property type="protein sequence ID" value="SDD09222.1"/>
    <property type="molecule type" value="Genomic_DNA"/>
</dbReference>
<sequence length="323" mass="34433">MSTLPADLSTALDTELARFPAQRMADAVQGLIHRYRAGVDPTEQVLDADLTVAAYAAYRMPATFAAVSAALRQVAMVAPDFAPRSLIDLGGGTGTAVWAAARTWPSLAEVTVLEQSTPAIALGKRLAARSEVAAVRGAIWQRAVISGAVTGQADVITLSYVLNELAAQARAEVVTSLAERAGVVVIVEPGTPVGYERIVAARDDLIRAGMRVVAPCPHSGTCPIPRGKDWCHFAERLNRSALHRKLKTGALGHEDEKFAYVAATRADWGAANNRVLRHPRSRKGLVSLRLCTGDGALTDTVVTKRDPEAYRAARDAGWGDPWP</sequence>
<dbReference type="OrthoDB" id="9799639at2"/>
<dbReference type="RefSeq" id="WP_091451110.1">
    <property type="nucleotide sequence ID" value="NZ_FMZZ01000007.1"/>
</dbReference>
<organism evidence="5 6">
    <name type="scientific">Actinokineospora iranica</name>
    <dbReference type="NCBI Taxonomy" id="1271860"/>
    <lineage>
        <taxon>Bacteria</taxon>
        <taxon>Bacillati</taxon>
        <taxon>Actinomycetota</taxon>
        <taxon>Actinomycetes</taxon>
        <taxon>Pseudonocardiales</taxon>
        <taxon>Pseudonocardiaceae</taxon>
        <taxon>Actinokineospora</taxon>
    </lineage>
</organism>
<dbReference type="InterPro" id="IPR052571">
    <property type="entry name" value="Mt_RNA_Methyltransferase"/>
</dbReference>
<dbReference type="AlphaFoldDB" id="A0A1G6RX29"/>